<name>A0A0N1EIX2_9HELI</name>
<evidence type="ECO:0000313" key="2">
    <source>
        <dbReference type="EMBL" id="KPH56234.1"/>
    </source>
</evidence>
<dbReference type="EMBL" id="JNOC01000016">
    <property type="protein sequence ID" value="KPH56234.1"/>
    <property type="molecule type" value="Genomic_DNA"/>
</dbReference>
<keyword evidence="1" id="KW-0732">Signal</keyword>
<evidence type="ECO:0000256" key="1">
    <source>
        <dbReference type="SAM" id="SignalP"/>
    </source>
</evidence>
<protein>
    <submittedName>
        <fullName evidence="2">Uncharacterized protein</fullName>
    </submittedName>
</protein>
<dbReference type="Proteomes" id="UP000037997">
    <property type="component" value="Unassembled WGS sequence"/>
</dbReference>
<dbReference type="PROSITE" id="PS51257">
    <property type="entry name" value="PROKAR_LIPOPROTEIN"/>
    <property type="match status" value="1"/>
</dbReference>
<dbReference type="AlphaFoldDB" id="A0A0N1EIX2"/>
<feature type="chain" id="PRO_5005870315" evidence="1">
    <location>
        <begin position="18"/>
        <end position="89"/>
    </location>
</feature>
<dbReference type="PATRIC" id="fig|35818.11.peg.436"/>
<comment type="caution">
    <text evidence="2">The sequence shown here is derived from an EMBL/GenBank/DDBJ whole genome shotgun (WGS) entry which is preliminary data.</text>
</comment>
<evidence type="ECO:0000313" key="3">
    <source>
        <dbReference type="Proteomes" id="UP000037997"/>
    </source>
</evidence>
<feature type="signal peptide" evidence="1">
    <location>
        <begin position="1"/>
        <end position="17"/>
    </location>
</feature>
<accession>A0A0N1EIX2</accession>
<gene>
    <name evidence="2" type="ORF">HPU229334_02235</name>
</gene>
<dbReference type="STRING" id="35818.HPU229336_08340"/>
<reference evidence="2 3" key="1">
    <citation type="submission" date="2014-06" db="EMBL/GenBank/DDBJ databases">
        <title>Helicobacter pullorum isolates in fresh chicken meat - phenotypic and genotypic features.</title>
        <authorList>
            <person name="Borges V."/>
            <person name="Santos A."/>
            <person name="Correia C.B."/>
            <person name="Saraiva M."/>
            <person name="Menard A."/>
            <person name="Vieira L."/>
            <person name="Sampaio D.A."/>
            <person name="Gomes J.P."/>
            <person name="Oleastro M."/>
        </authorList>
    </citation>
    <scope>NUCLEOTIDE SEQUENCE [LARGE SCALE GENOMIC DNA]</scope>
    <source>
        <strain evidence="2 3">229334/12</strain>
    </source>
</reference>
<organism evidence="2 3">
    <name type="scientific">Helicobacter pullorum</name>
    <dbReference type="NCBI Taxonomy" id="35818"/>
    <lineage>
        <taxon>Bacteria</taxon>
        <taxon>Pseudomonadati</taxon>
        <taxon>Campylobacterota</taxon>
        <taxon>Epsilonproteobacteria</taxon>
        <taxon>Campylobacterales</taxon>
        <taxon>Helicobacteraceae</taxon>
        <taxon>Helicobacter</taxon>
    </lineage>
</organism>
<sequence>MKKFIIFLWIASQFSFACMSDADCNLGYQCLKNMYDWEGQCIKAVDEFGIQNFNEPRNNYGPKIESDCNFDTDCPLGFKCDSYSKECVR</sequence>
<proteinExistence type="predicted"/>